<evidence type="ECO:0000313" key="13">
    <source>
        <dbReference type="Ensembl" id="ENSPTIP00000024858.1"/>
    </source>
</evidence>
<dbReference type="GO" id="GO:0004930">
    <property type="term" value="F:G protein-coupled receptor activity"/>
    <property type="evidence" value="ECO:0007669"/>
    <property type="project" value="UniProtKB-KW"/>
</dbReference>
<evidence type="ECO:0000256" key="8">
    <source>
        <dbReference type="ARBA" id="ARBA00023136"/>
    </source>
</evidence>
<evidence type="ECO:0000256" key="5">
    <source>
        <dbReference type="ARBA" id="ARBA00022725"/>
    </source>
</evidence>
<keyword evidence="9" id="KW-0675">Receptor</keyword>
<feature type="transmembrane region" description="Helical" evidence="11">
    <location>
        <begin position="92"/>
        <end position="112"/>
    </location>
</feature>
<keyword evidence="14" id="KW-1185">Reference proteome</keyword>
<dbReference type="GeneTree" id="ENSGT01140000282578"/>
<evidence type="ECO:0000313" key="14">
    <source>
        <dbReference type="Proteomes" id="UP000675900"/>
    </source>
</evidence>
<proteinExistence type="predicted"/>
<keyword evidence="7" id="KW-0297">G-protein coupled receptor</keyword>
<keyword evidence="5" id="KW-0552">Olfaction</keyword>
<dbReference type="SUPFAM" id="SSF81321">
    <property type="entry name" value="Family A G protein-coupled receptor-like"/>
    <property type="match status" value="1"/>
</dbReference>
<dbReference type="InterPro" id="IPR017452">
    <property type="entry name" value="GPCR_Rhodpsn_7TM"/>
</dbReference>
<keyword evidence="10" id="KW-0807">Transducer</keyword>
<name>A0A8C9KNV9_PANTA</name>
<feature type="transmembrane region" description="Helical" evidence="11">
    <location>
        <begin position="21"/>
        <end position="39"/>
    </location>
</feature>
<reference evidence="13" key="1">
    <citation type="submission" date="2025-08" db="UniProtKB">
        <authorList>
            <consortium name="Ensembl"/>
        </authorList>
    </citation>
    <scope>IDENTIFICATION</scope>
</reference>
<reference evidence="13" key="2">
    <citation type="submission" date="2025-09" db="UniProtKB">
        <authorList>
            <consortium name="Ensembl"/>
        </authorList>
    </citation>
    <scope>IDENTIFICATION</scope>
</reference>
<dbReference type="GO" id="GO:0004984">
    <property type="term" value="F:olfactory receptor activity"/>
    <property type="evidence" value="ECO:0007669"/>
    <property type="project" value="InterPro"/>
</dbReference>
<dbReference type="PANTHER" id="PTHR26452">
    <property type="entry name" value="OLFACTORY RECEPTOR"/>
    <property type="match status" value="1"/>
</dbReference>
<feature type="transmembrane region" description="Helical" evidence="11">
    <location>
        <begin position="59"/>
        <end position="80"/>
    </location>
</feature>
<dbReference type="InterPro" id="IPR000725">
    <property type="entry name" value="Olfact_rcpt"/>
</dbReference>
<dbReference type="GO" id="GO:0005886">
    <property type="term" value="C:plasma membrane"/>
    <property type="evidence" value="ECO:0007669"/>
    <property type="project" value="UniProtKB-SubCell"/>
</dbReference>
<keyword evidence="4 11" id="KW-0812">Transmembrane</keyword>
<keyword evidence="3" id="KW-1003">Cell membrane</keyword>
<evidence type="ECO:0000256" key="1">
    <source>
        <dbReference type="ARBA" id="ARBA00003929"/>
    </source>
</evidence>
<dbReference type="Gene3D" id="1.20.1070.10">
    <property type="entry name" value="Rhodopsin 7-helix transmembrane proteins"/>
    <property type="match status" value="1"/>
</dbReference>
<keyword evidence="8 11" id="KW-0472">Membrane</keyword>
<feature type="transmembrane region" description="Helical" evidence="11">
    <location>
        <begin position="188"/>
        <end position="211"/>
    </location>
</feature>
<organism evidence="13 14">
    <name type="scientific">Panthera tigris altaica</name>
    <name type="common">Siberian tiger</name>
    <dbReference type="NCBI Taxonomy" id="74533"/>
    <lineage>
        <taxon>Eukaryota</taxon>
        <taxon>Metazoa</taxon>
        <taxon>Chordata</taxon>
        <taxon>Craniata</taxon>
        <taxon>Vertebrata</taxon>
        <taxon>Euteleostomi</taxon>
        <taxon>Mammalia</taxon>
        <taxon>Eutheria</taxon>
        <taxon>Laurasiatheria</taxon>
        <taxon>Carnivora</taxon>
        <taxon>Feliformia</taxon>
        <taxon>Felidae</taxon>
        <taxon>Pantherinae</taxon>
        <taxon>Panthera</taxon>
    </lineage>
</organism>
<evidence type="ECO:0000256" key="6">
    <source>
        <dbReference type="ARBA" id="ARBA00022989"/>
    </source>
</evidence>
<comment type="subcellular location">
    <subcellularLocation>
        <location evidence="2">Cell membrane</location>
        <topology evidence="2">Multi-pass membrane protein</topology>
    </subcellularLocation>
</comment>
<dbReference type="Proteomes" id="UP000675900">
    <property type="component" value="Unassembled WGS sequence"/>
</dbReference>
<evidence type="ECO:0000256" key="4">
    <source>
        <dbReference type="ARBA" id="ARBA00022692"/>
    </source>
</evidence>
<dbReference type="Ensembl" id="ENSPTIT00000029350.1">
    <property type="protein sequence ID" value="ENSPTIP00000024858.1"/>
    <property type="gene ID" value="ENSPTIG00000020822.1"/>
</dbReference>
<dbReference type="Pfam" id="PF13853">
    <property type="entry name" value="7tm_4"/>
    <property type="match status" value="1"/>
</dbReference>
<evidence type="ECO:0000256" key="7">
    <source>
        <dbReference type="ARBA" id="ARBA00023040"/>
    </source>
</evidence>
<sequence>MTNSNVMMGFLLTEFSEVWELQVLHAITFSVMLGNTLIVTVTTLDRSLHTPMYFFLRNLFILDACYISVTVPNSCINSLLDSSTISKAGCKAEVFLVVFFVYTELLFLTLMAQDHYVSIRQPLYYSIIMNSQNLHTNDSGFHTQYNEMVLIVSGLGIVGGCLIFIISSYSHMFSTVFKFPRGADRKKAFSTCVPNIFVVSVFLISGFYVYLRQSENYSTIQDIFPTFQPYYLQMFTQE</sequence>
<keyword evidence="5" id="KW-0716">Sensory transduction</keyword>
<evidence type="ECO:0000256" key="2">
    <source>
        <dbReference type="ARBA" id="ARBA00004651"/>
    </source>
</evidence>
<dbReference type="InterPro" id="IPR000276">
    <property type="entry name" value="GPCR_Rhodpsn"/>
</dbReference>
<comment type="function">
    <text evidence="1">Putative odorant or sperm cell receptor.</text>
</comment>
<dbReference type="AlphaFoldDB" id="A0A8C9KNV9"/>
<dbReference type="InterPro" id="IPR050516">
    <property type="entry name" value="Olfactory_GPCR"/>
</dbReference>
<accession>A0A8C9KNV9</accession>
<keyword evidence="6 11" id="KW-1133">Transmembrane helix</keyword>
<dbReference type="Pfam" id="PF00001">
    <property type="entry name" value="7tm_1"/>
    <property type="match status" value="1"/>
</dbReference>
<evidence type="ECO:0000256" key="11">
    <source>
        <dbReference type="SAM" id="Phobius"/>
    </source>
</evidence>
<evidence type="ECO:0000256" key="9">
    <source>
        <dbReference type="ARBA" id="ARBA00023170"/>
    </source>
</evidence>
<protein>
    <recommendedName>
        <fullName evidence="12">G-protein coupled receptors family 1 profile domain-containing protein</fullName>
    </recommendedName>
</protein>
<evidence type="ECO:0000259" key="12">
    <source>
        <dbReference type="PROSITE" id="PS50262"/>
    </source>
</evidence>
<evidence type="ECO:0000256" key="3">
    <source>
        <dbReference type="ARBA" id="ARBA00022475"/>
    </source>
</evidence>
<evidence type="ECO:0000256" key="10">
    <source>
        <dbReference type="ARBA" id="ARBA00023224"/>
    </source>
</evidence>
<feature type="domain" description="G-protein coupled receptors family 1 profile" evidence="12">
    <location>
        <begin position="34"/>
        <end position="130"/>
    </location>
</feature>
<feature type="transmembrane region" description="Helical" evidence="11">
    <location>
        <begin position="148"/>
        <end position="167"/>
    </location>
</feature>
<dbReference type="PROSITE" id="PS50262">
    <property type="entry name" value="G_PROTEIN_RECEP_F1_2"/>
    <property type="match status" value="1"/>
</dbReference>